<evidence type="ECO:0000256" key="4">
    <source>
        <dbReference type="ARBA" id="ARBA00022833"/>
    </source>
</evidence>
<dbReference type="PANTHER" id="PTHR46174:SF1">
    <property type="entry name" value="CXXC-TYPE ZINC FINGER PROTEIN 1"/>
    <property type="match status" value="1"/>
</dbReference>
<comment type="subcellular location">
    <subcellularLocation>
        <location evidence="1">Nucleus</location>
    </subcellularLocation>
</comment>
<evidence type="ECO:0000256" key="6">
    <source>
        <dbReference type="SAM" id="Coils"/>
    </source>
</evidence>
<keyword evidence="3" id="KW-0863">Zinc-finger</keyword>
<dbReference type="InterPro" id="IPR001965">
    <property type="entry name" value="Znf_PHD"/>
</dbReference>
<dbReference type="InterPro" id="IPR019786">
    <property type="entry name" value="Zinc_finger_PHD-type_CS"/>
</dbReference>
<feature type="coiled-coil region" evidence="6">
    <location>
        <begin position="155"/>
        <end position="215"/>
    </location>
</feature>
<sequence length="1488" mass="169457">MNDASLQVMIKSQGLLLKFQKKYNELKKCDKTLSSCAPQIPEVEPNLISSPETEKSKSSKPLSDDIIKEQSKIYGRNKRNAKLSKWQESVNDAAYNIVKQSPDKMYDRALLKNAAEEDARKTFVFQKKCGSRSRYVVDCNVKRVKMSAEGREEGIKLCSINLQSLTEQCENKRKEITAASNLKNYEHCSKLHKELRSLLNEKGKTEHKLDKLKKKVKRHLRYAANRSTTEIKGGPSTTAACKRDIMSFFKSKDSDLSCATTSTCTTSNTSNDSEDTLTILSSDDDRYMIKKRKLDLQEGYTEVIGDENLEGNEVEFCEEKEAVISSMVIEKVGQTRTVVGKEFDNIDEFGDNVELIDSTSETAVVKELDGLEVRSVQNVTVEVDSTSVADEKVRMVGSEERRVDYKELSNISVFDEIVTEKESVGEGDVDQAKECQTGMKSTEEIISAETQNLTDLKRQRLSETIRVSLMEEFSLSQYVMTKEAKCIQNHQNCMACTCNNMVTAGKIVLEKKIVPLSYLWNKCFTGMAYDCEKAQKRLLQIPLAALKIDGRIYIVEKKLNGSISDYESLIRDFSSSNSSKQTDHTSREEYDNLLCHVAQSEPEKEILKHVLCSSSNLSKRKASRLYGISLLRKRAVKVNEASRIAKEIKERNMALAKEQKKTMLLSYGLDPANVLTSDSEFNDSDSSDDSDDEEVSFESSASENDEKENSELEAVEVNYVVVLEILKESSWNWFSFVILLEEHFKNKGYSLAVFDQVLTDFAAQLPNLCLSDEEMRLTEQSRISYLETLRQKDIDLVRNFDCLADSSDDAQSDTEISSQEESNAIKIKLRQINDKFLKKSKKEIAEQRCLRKKISHSTKTIIDRYPDIGDVIENFVQESDIGADSWRRTGVYTFTGSQKKSKRVTFGKIREKLQDHYGTRFSYGTIVQLCVCRHKRRLSSKRYKGVANVRYQRARKNFTLKFNPDFKWSRSLYKLLNQLQNDGKYILLLNRDDQAGFRLDSTYTHKSQPVLSIKPTATTHTDFTSKYAAQLQVTSYNFSKTTTSDEICIGVVKATGLHEKNPSQHAADLQSVEQLDVVKKAFFENDRPKEIECIRVDGGGDEGPSHHEVQFLWTERHVTKQTKVTMVTTRCSGDSYLNRVELQNGCLSKGHSNTFIPSTLCGSPYNSEGGLDEQKYKDNMSAAVNQYIERVDGTACMKTNIHLTRGAEGHIFTTRRSQLLTFLKGKKEDKEKLRRNNPTLFKYFTEIWQVRNNHIDESFPLNYVFMLKCCGRKGCPHPLCIKASENLPESKESRLKTYCICGRPEEKGRFMISCDQCGGWLHGNCLNISEEAGKLMEKDHVPFVCPECKIPGIKDLPIPAKWSSDGVSFLLFPYPVLDKKRPPYNTECKQCAGNCFGHYVTDIKEYVTLFSEGKAIRSLPPSQIIQEFYRENKDANLSDDDIEKLARRCLLSPEDVKLWLDHLKQVTQNRKQGAEKAKVTRQKNKSKR</sequence>
<feature type="region of interest" description="Disordered" evidence="7">
    <location>
        <begin position="44"/>
        <end position="63"/>
    </location>
</feature>
<gene>
    <name evidence="8" type="ORF">PACLA_8A041210</name>
</gene>
<reference evidence="8" key="1">
    <citation type="submission" date="2020-04" db="EMBL/GenBank/DDBJ databases">
        <authorList>
            <person name="Alioto T."/>
            <person name="Alioto T."/>
            <person name="Gomez Garrido J."/>
        </authorList>
    </citation>
    <scope>NUCLEOTIDE SEQUENCE</scope>
    <source>
        <strain evidence="8">A484AB</strain>
    </source>
</reference>
<evidence type="ECO:0000256" key="2">
    <source>
        <dbReference type="ARBA" id="ARBA00022723"/>
    </source>
</evidence>
<dbReference type="InterPro" id="IPR013083">
    <property type="entry name" value="Znf_RING/FYVE/PHD"/>
</dbReference>
<dbReference type="GO" id="GO:0048188">
    <property type="term" value="C:Set1C/COMPASS complex"/>
    <property type="evidence" value="ECO:0007669"/>
    <property type="project" value="InterPro"/>
</dbReference>
<keyword evidence="2" id="KW-0479">Metal-binding</keyword>
<feature type="region of interest" description="Disordered" evidence="7">
    <location>
        <begin position="678"/>
        <end position="709"/>
    </location>
</feature>
<evidence type="ECO:0000256" key="1">
    <source>
        <dbReference type="ARBA" id="ARBA00004123"/>
    </source>
</evidence>
<keyword evidence="6" id="KW-0175">Coiled coil</keyword>
<dbReference type="GO" id="GO:0008270">
    <property type="term" value="F:zinc ion binding"/>
    <property type="evidence" value="ECO:0007669"/>
    <property type="project" value="UniProtKB-KW"/>
</dbReference>
<evidence type="ECO:0000313" key="8">
    <source>
        <dbReference type="EMBL" id="CAB4038328.1"/>
    </source>
</evidence>
<dbReference type="InterPro" id="IPR019787">
    <property type="entry name" value="Znf_PHD-finger"/>
</dbReference>
<dbReference type="EMBL" id="CACRXK020024079">
    <property type="protein sequence ID" value="CAB4038328.1"/>
    <property type="molecule type" value="Genomic_DNA"/>
</dbReference>
<feature type="compositionally biased region" description="Basic and acidic residues" evidence="7">
    <location>
        <begin position="52"/>
        <end position="63"/>
    </location>
</feature>
<dbReference type="OrthoDB" id="1884872at2759"/>
<evidence type="ECO:0000256" key="3">
    <source>
        <dbReference type="ARBA" id="ARBA00022771"/>
    </source>
</evidence>
<dbReference type="SMART" id="SM00249">
    <property type="entry name" value="PHD"/>
    <property type="match status" value="1"/>
</dbReference>
<evidence type="ECO:0000313" key="9">
    <source>
        <dbReference type="Proteomes" id="UP001152795"/>
    </source>
</evidence>
<evidence type="ECO:0000256" key="7">
    <source>
        <dbReference type="SAM" id="MobiDB-lite"/>
    </source>
</evidence>
<dbReference type="PANTHER" id="PTHR46174">
    <property type="entry name" value="CXXC-TYPE ZINC FINGER PROTEIN 1"/>
    <property type="match status" value="1"/>
</dbReference>
<name>A0A6S7K4C9_PARCT</name>
<comment type="caution">
    <text evidence="8">The sequence shown here is derived from an EMBL/GenBank/DDBJ whole genome shotgun (WGS) entry which is preliminary data.</text>
</comment>
<evidence type="ECO:0000256" key="5">
    <source>
        <dbReference type="ARBA" id="ARBA00023242"/>
    </source>
</evidence>
<dbReference type="Pfam" id="PF00628">
    <property type="entry name" value="PHD"/>
    <property type="match status" value="1"/>
</dbReference>
<dbReference type="Gene3D" id="3.30.40.10">
    <property type="entry name" value="Zinc/RING finger domain, C3HC4 (zinc finger)"/>
    <property type="match status" value="1"/>
</dbReference>
<accession>A0A6S7K4C9</accession>
<keyword evidence="9" id="KW-1185">Reference proteome</keyword>
<dbReference type="InterPro" id="IPR011011">
    <property type="entry name" value="Znf_FYVE_PHD"/>
</dbReference>
<keyword evidence="4" id="KW-0862">Zinc</keyword>
<organism evidence="8 9">
    <name type="scientific">Paramuricea clavata</name>
    <name type="common">Red gorgonian</name>
    <name type="synonym">Violescent sea-whip</name>
    <dbReference type="NCBI Taxonomy" id="317549"/>
    <lineage>
        <taxon>Eukaryota</taxon>
        <taxon>Metazoa</taxon>
        <taxon>Cnidaria</taxon>
        <taxon>Anthozoa</taxon>
        <taxon>Octocorallia</taxon>
        <taxon>Malacalcyonacea</taxon>
        <taxon>Plexauridae</taxon>
        <taxon>Paramuricea</taxon>
    </lineage>
</organism>
<proteinExistence type="predicted"/>
<dbReference type="InterPro" id="IPR037869">
    <property type="entry name" value="Spp1/CFP1"/>
</dbReference>
<dbReference type="Proteomes" id="UP001152795">
    <property type="component" value="Unassembled WGS sequence"/>
</dbReference>
<dbReference type="SUPFAM" id="SSF57903">
    <property type="entry name" value="FYVE/PHD zinc finger"/>
    <property type="match status" value="1"/>
</dbReference>
<dbReference type="GO" id="GO:0045893">
    <property type="term" value="P:positive regulation of DNA-templated transcription"/>
    <property type="evidence" value="ECO:0007669"/>
    <property type="project" value="TreeGrafter"/>
</dbReference>
<protein>
    <submittedName>
        <fullName evidence="8">Chromatin modification-related YNG2</fullName>
    </submittedName>
</protein>
<dbReference type="CDD" id="cd15552">
    <property type="entry name" value="PHD_PHF3_like"/>
    <property type="match status" value="1"/>
</dbReference>
<dbReference type="PROSITE" id="PS50016">
    <property type="entry name" value="ZF_PHD_2"/>
    <property type="match status" value="1"/>
</dbReference>
<feature type="compositionally biased region" description="Acidic residues" evidence="7">
    <location>
        <begin position="680"/>
        <end position="696"/>
    </location>
</feature>
<keyword evidence="5" id="KW-0539">Nucleus</keyword>
<dbReference type="PROSITE" id="PS01359">
    <property type="entry name" value="ZF_PHD_1"/>
    <property type="match status" value="1"/>
</dbReference>